<evidence type="ECO:0000259" key="8">
    <source>
        <dbReference type="PROSITE" id="PS50203"/>
    </source>
</evidence>
<dbReference type="InterPro" id="IPR038765">
    <property type="entry name" value="Papain-like_cys_pep_sf"/>
</dbReference>
<keyword evidence="3 6" id="KW-0378">Hydrolase</keyword>
<evidence type="ECO:0000256" key="1">
    <source>
        <dbReference type="ARBA" id="ARBA00007623"/>
    </source>
</evidence>
<proteinExistence type="inferred from homology"/>
<name>A0A0G4F9A5_9ALVE</name>
<dbReference type="SUPFAM" id="SSF54001">
    <property type="entry name" value="Cysteine proteinases"/>
    <property type="match status" value="1"/>
</dbReference>
<dbReference type="Gene3D" id="3.90.70.10">
    <property type="entry name" value="Cysteine proteinases"/>
    <property type="match status" value="1"/>
</dbReference>
<keyword evidence="2 6" id="KW-0645">Protease</keyword>
<dbReference type="PANTHER" id="PTHR10183:SF379">
    <property type="entry name" value="CALPAIN-5"/>
    <property type="match status" value="1"/>
</dbReference>
<evidence type="ECO:0000256" key="2">
    <source>
        <dbReference type="ARBA" id="ARBA00022670"/>
    </source>
</evidence>
<organism evidence="9">
    <name type="scientific">Chromera velia CCMP2878</name>
    <dbReference type="NCBI Taxonomy" id="1169474"/>
    <lineage>
        <taxon>Eukaryota</taxon>
        <taxon>Sar</taxon>
        <taxon>Alveolata</taxon>
        <taxon>Colpodellida</taxon>
        <taxon>Chromeraceae</taxon>
        <taxon>Chromera</taxon>
    </lineage>
</organism>
<protein>
    <recommendedName>
        <fullName evidence="8">Calpain catalytic domain-containing protein</fullName>
    </recommendedName>
</protein>
<dbReference type="InterPro" id="IPR022684">
    <property type="entry name" value="Calpain_cysteine_protease"/>
</dbReference>
<evidence type="ECO:0000313" key="9">
    <source>
        <dbReference type="EMBL" id="CEM09233.1"/>
    </source>
</evidence>
<dbReference type="Pfam" id="PF00648">
    <property type="entry name" value="Peptidase_C2"/>
    <property type="match status" value="1"/>
</dbReference>
<evidence type="ECO:0000256" key="5">
    <source>
        <dbReference type="PIRSR" id="PIRSR622684-1"/>
    </source>
</evidence>
<feature type="active site" evidence="5 6">
    <location>
        <position position="515"/>
    </location>
</feature>
<evidence type="ECO:0000256" key="3">
    <source>
        <dbReference type="ARBA" id="ARBA00022801"/>
    </source>
</evidence>
<reference evidence="9" key="1">
    <citation type="submission" date="2014-11" db="EMBL/GenBank/DDBJ databases">
        <authorList>
            <person name="Otto D Thomas"/>
            <person name="Naeem Raeece"/>
        </authorList>
    </citation>
    <scope>NUCLEOTIDE SEQUENCE</scope>
</reference>
<dbReference type="PANTHER" id="PTHR10183">
    <property type="entry name" value="CALPAIN"/>
    <property type="match status" value="1"/>
</dbReference>
<feature type="active site" evidence="5 6">
    <location>
        <position position="346"/>
    </location>
</feature>
<dbReference type="SMART" id="SM00230">
    <property type="entry name" value="CysPc"/>
    <property type="match status" value="1"/>
</dbReference>
<keyword evidence="4 6" id="KW-0788">Thiol protease</keyword>
<dbReference type="EMBL" id="CDMZ01000210">
    <property type="protein sequence ID" value="CEM09233.1"/>
    <property type="molecule type" value="Genomic_DNA"/>
</dbReference>
<dbReference type="PROSITE" id="PS50203">
    <property type="entry name" value="CALPAIN_CAT"/>
    <property type="match status" value="1"/>
</dbReference>
<dbReference type="GO" id="GO:0004198">
    <property type="term" value="F:calcium-dependent cysteine-type endopeptidase activity"/>
    <property type="evidence" value="ECO:0007669"/>
    <property type="project" value="InterPro"/>
</dbReference>
<dbReference type="AlphaFoldDB" id="A0A0G4F9A5"/>
<evidence type="ECO:0000256" key="6">
    <source>
        <dbReference type="PROSITE-ProRule" id="PRU00239"/>
    </source>
</evidence>
<feature type="domain" description="Calpain catalytic" evidence="8">
    <location>
        <begin position="287"/>
        <end position="582"/>
    </location>
</feature>
<comment type="similarity">
    <text evidence="1">Belongs to the peptidase C2 family.</text>
</comment>
<feature type="active site" evidence="5 6">
    <location>
        <position position="535"/>
    </location>
</feature>
<dbReference type="GO" id="GO:0006508">
    <property type="term" value="P:proteolysis"/>
    <property type="evidence" value="ECO:0007669"/>
    <property type="project" value="UniProtKB-KW"/>
</dbReference>
<evidence type="ECO:0000256" key="7">
    <source>
        <dbReference type="SAM" id="MobiDB-lite"/>
    </source>
</evidence>
<dbReference type="VEuPathDB" id="CryptoDB:Cvel_15836"/>
<evidence type="ECO:0000256" key="4">
    <source>
        <dbReference type="ARBA" id="ARBA00022807"/>
    </source>
</evidence>
<accession>A0A0G4F9A5</accession>
<dbReference type="InterPro" id="IPR001300">
    <property type="entry name" value="Peptidase_C2_calpain_cat"/>
</dbReference>
<gene>
    <name evidence="9" type="ORF">Cvel_15836</name>
</gene>
<feature type="region of interest" description="Disordered" evidence="7">
    <location>
        <begin position="180"/>
        <end position="199"/>
    </location>
</feature>
<sequence>MGCGASTVEGQAVTLTVEKSVRSKAATGTAGHEQAAKEKVLRSLRETGHVNSPGAFLISRDEILDGADNLFGREEYFGFEGTDGWILYDLSKGAIASEGKLWICATFCSGDSRPLTVTIDGQEQPGKIATDTTGSFGPPLQWFLYGPFTFPANASELKLSTTGYWPHLLNLYAVPVPPPPAPPSPPAGGPVSGGVPRDPASAPHLDASFFLSPDAKPEDLEKQMRDQEGNWTGKRSKAYWSVCKNVDGKPAMDKFAQSWEERCLLPDDVGPAVVDAVNALCQAEGGKFYDWQFPPTDLSLVREPMAPERFSEGALWRRMSEFTDDPQVFVDGVRPEDACQGGTMNCHTVVWIANMAQHPEMLKSAIYPHTPHPGGCYGVRLWRRNEWVWVILDDFVPTRFNFRDDMRPQLVSVSSPSEREMWPTLVEKAMCKVMSSYQYITAGGRVGCEDSICLFGGKYFKARTGMLARRDNRSDREDKSVSAERVWEAVQGAMTHKYSMSSACGETTMGLVTFHAFSVLGGMEIDGVRLIRCRNPAGGFEWTGAWSDESKEWDRHPEAKKSAIEKFGAFVEDGAFWIPLHDPETDKDFLQFFDGLNICVPQYIIDKIGKETHPPGIPAEGAFSYPYETWFRFHLADHIDRTPYNEWRPEEVLFGADPLAVPAVHDLGVIPTGECEDKLGRLSPMGKAAMWTWDNDGRGGKVWIAFKKPTKAAGQVYGPPCIALVECNSNGGTKRGGIELPVSEETVWDRRKVVPSLKGKGLYSHEEMSFGEDFFMAFDLPSSKNPIVLLVCSNVNLEWAAANGDGIPVVLSIKPGLPNFRRVPDT</sequence>
<dbReference type="PRINTS" id="PR00704">
    <property type="entry name" value="CALPAIN"/>
</dbReference>